<dbReference type="EMBL" id="FNAI01000004">
    <property type="protein sequence ID" value="SDE11481.1"/>
    <property type="molecule type" value="Genomic_DNA"/>
</dbReference>
<dbReference type="Proteomes" id="UP000199072">
    <property type="component" value="Unassembled WGS sequence"/>
</dbReference>
<gene>
    <name evidence="1" type="ORF">SAMN05216464_10411</name>
</gene>
<dbReference type="OrthoDB" id="1062680at2"/>
<evidence type="ECO:0000313" key="1">
    <source>
        <dbReference type="EMBL" id="SDE11481.1"/>
    </source>
</evidence>
<evidence type="ECO:0008006" key="3">
    <source>
        <dbReference type="Google" id="ProtNLM"/>
    </source>
</evidence>
<organism evidence="1 2">
    <name type="scientific">Mucilaginibacter pineti</name>
    <dbReference type="NCBI Taxonomy" id="1391627"/>
    <lineage>
        <taxon>Bacteria</taxon>
        <taxon>Pseudomonadati</taxon>
        <taxon>Bacteroidota</taxon>
        <taxon>Sphingobacteriia</taxon>
        <taxon>Sphingobacteriales</taxon>
        <taxon>Sphingobacteriaceae</taxon>
        <taxon>Mucilaginibacter</taxon>
    </lineage>
</organism>
<dbReference type="AlphaFoldDB" id="A0A1G7A9N0"/>
<dbReference type="RefSeq" id="WP_091148845.1">
    <property type="nucleotide sequence ID" value="NZ_FNAI01000004.1"/>
</dbReference>
<protein>
    <recommendedName>
        <fullName evidence="3">DUF4249 domain-containing protein</fullName>
    </recommendedName>
</protein>
<evidence type="ECO:0000313" key="2">
    <source>
        <dbReference type="Proteomes" id="UP000199072"/>
    </source>
</evidence>
<accession>A0A1G7A9N0</accession>
<keyword evidence="2" id="KW-1185">Reference proteome</keyword>
<dbReference type="InterPro" id="IPR025345">
    <property type="entry name" value="DUF4249"/>
</dbReference>
<dbReference type="STRING" id="1391627.SAMN05216464_10411"/>
<proteinExistence type="predicted"/>
<sequence length="409" mass="46207">MRREDKYMKREGILEKQGKMIMKNKYIWCVILLTATYAACKKPYNPPVISSNNNYLVVEGVINTGNDSTIFKLTRTVNIADAISTAGVDNCEVTVESEAGNSFALLQIGSGKYAIGPMNLDPTKKYRLHIKTPDGKEYASDYTANKPTLPIDSIGFIPEGNNLRLYVNTHDVTNNSRYYRWDFAETWRFHTKFQSNYIVDQDSNKLRQRTSDEQTFYCFTGDVSSNILIGSSAKLGQDVIYQAPLITIPAESEKIELRYSILVRQYTLTKEAYAFWENIKKNTEQLGSIFDAQPSQLMGNIHCISNPAEPVIGYISVTNVQSKRIFIDNSQLPQTWTPVYPFQCSADTALFKNKLGVNDVEVNIIKGGAIALTQIASMRDILGYTFTSIDCADCRIRGRVQPPSFWKEK</sequence>
<dbReference type="Pfam" id="PF14054">
    <property type="entry name" value="DUF4249"/>
    <property type="match status" value="1"/>
</dbReference>
<name>A0A1G7A9N0_9SPHI</name>
<reference evidence="1 2" key="1">
    <citation type="submission" date="2016-10" db="EMBL/GenBank/DDBJ databases">
        <authorList>
            <person name="de Groot N.N."/>
        </authorList>
    </citation>
    <scope>NUCLEOTIDE SEQUENCE [LARGE SCALE GENOMIC DNA]</scope>
    <source>
        <strain evidence="1 2">47C3B</strain>
    </source>
</reference>